<accession>A0A7Z9CHQ5</accession>
<proteinExistence type="predicted"/>
<evidence type="ECO:0000313" key="2">
    <source>
        <dbReference type="Proteomes" id="UP000270205"/>
    </source>
</evidence>
<name>A0A7Z9CHQ5_9FLAO</name>
<dbReference type="Proteomes" id="UP000270205">
    <property type="component" value="Unassembled WGS sequence"/>
</dbReference>
<protein>
    <submittedName>
        <fullName evidence="1">Uncharacterized protein</fullName>
    </submittedName>
</protein>
<sequence>MSLSFWEQFNNLNFKGIEFDAFKSQAESNVFTLSFQKWIETKPFQSFKL</sequence>
<comment type="caution">
    <text evidence="1">The sequence shown here is derived from an EMBL/GenBank/DDBJ whole genome shotgun (WGS) entry which is preliminary data.</text>
</comment>
<reference evidence="1 2" key="1">
    <citation type="submission" date="2018-11" db="EMBL/GenBank/DDBJ databases">
        <authorList>
            <consortium name="Pathogen Informatics"/>
        </authorList>
    </citation>
    <scope>NUCLEOTIDE SEQUENCE [LARGE SCALE GENOMIC DNA]</scope>
    <source>
        <strain evidence="1 2">NCTC12929</strain>
    </source>
</reference>
<gene>
    <name evidence="1" type="ORF">NCTC12929_01931</name>
</gene>
<dbReference type="AlphaFoldDB" id="A0A7Z9CHQ5"/>
<organism evidence="1 2">
    <name type="scientific">Bergeyella zoohelcum</name>
    <dbReference type="NCBI Taxonomy" id="1015"/>
    <lineage>
        <taxon>Bacteria</taxon>
        <taxon>Pseudomonadati</taxon>
        <taxon>Bacteroidota</taxon>
        <taxon>Flavobacteriia</taxon>
        <taxon>Flavobacteriales</taxon>
        <taxon>Weeksellaceae</taxon>
        <taxon>Bergeyella</taxon>
    </lineage>
</organism>
<dbReference type="EMBL" id="UYIV01000001">
    <property type="protein sequence ID" value="VDH05762.1"/>
    <property type="molecule type" value="Genomic_DNA"/>
</dbReference>
<evidence type="ECO:0000313" key="1">
    <source>
        <dbReference type="EMBL" id="VDH05762.1"/>
    </source>
</evidence>